<sequence length="91" mass="10644">MTIYFRIVDSTDTRSKVEKSHLYLPFPTERNGTDRQQLETFGLKIHFRSECIIQFCEKLPTVIFKQPTCIPLRTYDPSFALHSVSSEKDSE</sequence>
<protein>
    <submittedName>
        <fullName evidence="2">Uncharacterized protein</fullName>
    </submittedName>
</protein>
<organism evidence="1 2">
    <name type="scientific">Romanomermis culicivorax</name>
    <name type="common">Nematode worm</name>
    <dbReference type="NCBI Taxonomy" id="13658"/>
    <lineage>
        <taxon>Eukaryota</taxon>
        <taxon>Metazoa</taxon>
        <taxon>Ecdysozoa</taxon>
        <taxon>Nematoda</taxon>
        <taxon>Enoplea</taxon>
        <taxon>Dorylaimia</taxon>
        <taxon>Mermithida</taxon>
        <taxon>Mermithoidea</taxon>
        <taxon>Mermithidae</taxon>
        <taxon>Romanomermis</taxon>
    </lineage>
</organism>
<dbReference type="Proteomes" id="UP000887565">
    <property type="component" value="Unplaced"/>
</dbReference>
<dbReference type="WBParaSite" id="nRc.2.0.1.t06526-RA">
    <property type="protein sequence ID" value="nRc.2.0.1.t06526-RA"/>
    <property type="gene ID" value="nRc.2.0.1.g06526"/>
</dbReference>
<accession>A0A915HZ34</accession>
<keyword evidence="1" id="KW-1185">Reference proteome</keyword>
<dbReference type="AlphaFoldDB" id="A0A915HZ34"/>
<evidence type="ECO:0000313" key="1">
    <source>
        <dbReference type="Proteomes" id="UP000887565"/>
    </source>
</evidence>
<proteinExistence type="predicted"/>
<evidence type="ECO:0000313" key="2">
    <source>
        <dbReference type="WBParaSite" id="nRc.2.0.1.t06526-RA"/>
    </source>
</evidence>
<name>A0A915HZ34_ROMCU</name>
<reference evidence="2" key="1">
    <citation type="submission" date="2022-11" db="UniProtKB">
        <authorList>
            <consortium name="WormBaseParasite"/>
        </authorList>
    </citation>
    <scope>IDENTIFICATION</scope>
</reference>